<evidence type="ECO:0000313" key="4">
    <source>
        <dbReference type="Proteomes" id="UP000306753"/>
    </source>
</evidence>
<sequence>MTDQLIVGELVVAKGKLATIQQILSAKSIRVVVKATGEALMVSQRDIERIVGLTGGVAGGNVINLNVNDYGEDELSLAVERYNVISQWRVKEVTTAQACVKLNLSRSYFFRLAKMCDEEIGPLSLVLQRRGVKKGVTRLDEAVEVIVFDATHKVYNSKGASYSKVWLEVDVACKEQGLPSPCKATVLRRVKLILSEKKRVKIKAGADAAAQQFSARPGKKKVERPLQWVQMDHTLVDIILLADDRINVIGRPWLTVIIDIYTRVIVGYYLSLHVPSSVSVACALSQSVLPKIGFAKSMGIDPVDYPYYGKPDVLHMDNAAEFTSPKFKAGCESFGIHPEYRPVGEKHFGGHVERLIGTFMTTKVHLLKGTTMSNSVARRDLDSEKNATMTFFDFSRWFAREVVVYHSTIHSALKVSPRQAWYDYFAPSGGLPYPPKISEPEQLKLWFMPQEVRKINPEGIKLHGQTYWDPILVPFVGTNKAVVKFDPFNLNEVWVKLNGQFCSIRLSDLTIQAPNYEEYRASRLHRRPVRVGAIDSAGGLKAYREKQGIEKESIVLTRKQRRRKAAEKAYLDAYPGPIGDNPAVKPEKVKPDYSALPERFRSGGSK</sequence>
<dbReference type="SUPFAM" id="SSF53098">
    <property type="entry name" value="Ribonuclease H-like"/>
    <property type="match status" value="1"/>
</dbReference>
<dbReference type="InterPro" id="IPR015378">
    <property type="entry name" value="Transposase-like_Mu_C"/>
</dbReference>
<keyword evidence="4" id="KW-1185">Reference proteome</keyword>
<dbReference type="SUPFAM" id="SSF50610">
    <property type="entry name" value="mu transposase, C-terminal domain"/>
    <property type="match status" value="1"/>
</dbReference>
<dbReference type="EMBL" id="QLAG01000045">
    <property type="protein sequence ID" value="TLX61469.1"/>
    <property type="molecule type" value="Genomic_DNA"/>
</dbReference>
<feature type="domain" description="Integrase catalytic" evidence="2">
    <location>
        <begin position="221"/>
        <end position="425"/>
    </location>
</feature>
<dbReference type="GeneID" id="84608484"/>
<evidence type="ECO:0000259" key="2">
    <source>
        <dbReference type="PROSITE" id="PS50994"/>
    </source>
</evidence>
<evidence type="ECO:0000256" key="1">
    <source>
        <dbReference type="SAM" id="MobiDB-lite"/>
    </source>
</evidence>
<comment type="caution">
    <text evidence="3">The sequence shown here is derived from an EMBL/GenBank/DDBJ whole genome shotgun (WGS) entry which is preliminary data.</text>
</comment>
<dbReference type="InterPro" id="IPR009004">
    <property type="entry name" value="Transposase_Mu_C"/>
</dbReference>
<reference evidence="3 4" key="1">
    <citation type="journal article" date="2017" name="Eur. J. Clin. Microbiol. Infect. Dis.">
        <title>Uncommonly isolated clinical Pseudomonas: identification and phylogenetic assignation.</title>
        <authorList>
            <person name="Mulet M."/>
            <person name="Gomila M."/>
            <person name="Ramirez A."/>
            <person name="Cardew S."/>
            <person name="Moore E.R."/>
            <person name="Lalucat J."/>
            <person name="Garcia-Valdes E."/>
        </authorList>
    </citation>
    <scope>NUCLEOTIDE SEQUENCE [LARGE SCALE GENOMIC DNA]</scope>
    <source>
        <strain evidence="3 4">SD129</strain>
    </source>
</reference>
<dbReference type="Pfam" id="PF09299">
    <property type="entry name" value="Mu-transpos_C"/>
    <property type="match status" value="1"/>
</dbReference>
<organism evidence="3 4">
    <name type="scientific">Stutzerimonas nosocomialis</name>
    <dbReference type="NCBI Taxonomy" id="1056496"/>
    <lineage>
        <taxon>Bacteria</taxon>
        <taxon>Pseudomonadati</taxon>
        <taxon>Pseudomonadota</taxon>
        <taxon>Gammaproteobacteria</taxon>
        <taxon>Pseudomonadales</taxon>
        <taxon>Pseudomonadaceae</taxon>
        <taxon>Stutzerimonas</taxon>
    </lineage>
</organism>
<dbReference type="Gene3D" id="3.30.420.10">
    <property type="entry name" value="Ribonuclease H-like superfamily/Ribonuclease H"/>
    <property type="match status" value="1"/>
</dbReference>
<dbReference type="InterPro" id="IPR001584">
    <property type="entry name" value="Integrase_cat-core"/>
</dbReference>
<protein>
    <submittedName>
        <fullName evidence="3">Integrase</fullName>
    </submittedName>
</protein>
<name>A0A5R9Q8G1_9GAMM</name>
<evidence type="ECO:0000313" key="3">
    <source>
        <dbReference type="EMBL" id="TLX61469.1"/>
    </source>
</evidence>
<dbReference type="Proteomes" id="UP000306753">
    <property type="component" value="Unassembled WGS sequence"/>
</dbReference>
<dbReference type="AlphaFoldDB" id="A0A5R9Q8G1"/>
<accession>A0A5R9Q8G1</accession>
<dbReference type="GO" id="GO:0003676">
    <property type="term" value="F:nucleic acid binding"/>
    <property type="evidence" value="ECO:0007669"/>
    <property type="project" value="InterPro"/>
</dbReference>
<dbReference type="RefSeq" id="WP_080965150.1">
    <property type="nucleotide sequence ID" value="NZ_QLAG01000045.1"/>
</dbReference>
<gene>
    <name evidence="3" type="ORF">DN820_21230</name>
</gene>
<dbReference type="PROSITE" id="PS50994">
    <property type="entry name" value="INTEGRASE"/>
    <property type="match status" value="1"/>
</dbReference>
<proteinExistence type="predicted"/>
<dbReference type="InterPro" id="IPR012337">
    <property type="entry name" value="RNaseH-like_sf"/>
</dbReference>
<dbReference type="GO" id="GO:0015074">
    <property type="term" value="P:DNA integration"/>
    <property type="evidence" value="ECO:0007669"/>
    <property type="project" value="InterPro"/>
</dbReference>
<dbReference type="InterPro" id="IPR036397">
    <property type="entry name" value="RNaseH_sf"/>
</dbReference>
<feature type="region of interest" description="Disordered" evidence="1">
    <location>
        <begin position="576"/>
        <end position="606"/>
    </location>
</feature>